<dbReference type="EMBL" id="BARS01043464">
    <property type="protein sequence ID" value="GAG39839.1"/>
    <property type="molecule type" value="Genomic_DNA"/>
</dbReference>
<keyword evidence="1" id="KW-1133">Transmembrane helix</keyword>
<feature type="transmembrane region" description="Helical" evidence="1">
    <location>
        <begin position="162"/>
        <end position="181"/>
    </location>
</feature>
<organism evidence="2">
    <name type="scientific">marine sediment metagenome</name>
    <dbReference type="NCBI Taxonomy" id="412755"/>
    <lineage>
        <taxon>unclassified sequences</taxon>
        <taxon>metagenomes</taxon>
        <taxon>ecological metagenomes</taxon>
    </lineage>
</organism>
<feature type="transmembrane region" description="Helical" evidence="1">
    <location>
        <begin position="193"/>
        <end position="211"/>
    </location>
</feature>
<reference evidence="2" key="1">
    <citation type="journal article" date="2014" name="Front. Microbiol.">
        <title>High frequency of phylogenetically diverse reductive dehalogenase-homologous genes in deep subseafloor sedimentary metagenomes.</title>
        <authorList>
            <person name="Kawai M."/>
            <person name="Futagami T."/>
            <person name="Toyoda A."/>
            <person name="Takaki Y."/>
            <person name="Nishi S."/>
            <person name="Hori S."/>
            <person name="Arai W."/>
            <person name="Tsubouchi T."/>
            <person name="Morono Y."/>
            <person name="Uchiyama I."/>
            <person name="Ito T."/>
            <person name="Fujiyama A."/>
            <person name="Inagaki F."/>
            <person name="Takami H."/>
        </authorList>
    </citation>
    <scope>NUCLEOTIDE SEQUENCE</scope>
    <source>
        <strain evidence="2">Expedition CK06-06</strain>
    </source>
</reference>
<proteinExistence type="predicted"/>
<keyword evidence="1" id="KW-0812">Transmembrane</keyword>
<name>X0X9F9_9ZZZZ</name>
<comment type="caution">
    <text evidence="2">The sequence shown here is derived from an EMBL/GenBank/DDBJ whole genome shotgun (WGS) entry which is preliminary data.</text>
</comment>
<feature type="non-terminal residue" evidence="2">
    <location>
        <position position="251"/>
    </location>
</feature>
<accession>X0X9F9</accession>
<feature type="transmembrane region" description="Helical" evidence="1">
    <location>
        <begin position="58"/>
        <end position="81"/>
    </location>
</feature>
<feature type="transmembrane region" description="Helical" evidence="1">
    <location>
        <begin position="101"/>
        <end position="124"/>
    </location>
</feature>
<feature type="transmembrane region" description="Helical" evidence="1">
    <location>
        <begin position="12"/>
        <end position="37"/>
    </location>
</feature>
<evidence type="ECO:0000256" key="1">
    <source>
        <dbReference type="SAM" id="Phobius"/>
    </source>
</evidence>
<feature type="transmembrane region" description="Helical" evidence="1">
    <location>
        <begin position="136"/>
        <end position="156"/>
    </location>
</feature>
<protein>
    <submittedName>
        <fullName evidence="2">Uncharacterized protein</fullName>
    </submittedName>
</protein>
<dbReference type="AlphaFoldDB" id="X0X9F9"/>
<keyword evidence="1" id="KW-0472">Membrane</keyword>
<sequence>LLGDPSQQALAGLAGLALTGFGVAILAAAVFLALRALGRLLSKTLQPVARPLQPSPAASSSAMFVPVGLIILIGWCGLLFMALERSWWPVEGNYFGLVLDYVWQVGRSVQPFYLILAAWAFIVWRSFGRPAERTILVALLLFGPFALLTATRSLHIRDILPLVYLSYVATGALLAWLASAATQLARQGGAREAAAYVGLGVVGALLVWVAYNEETSFLEQNRSIDRQERVQTNWNNPLVASTAEWMVHHIP</sequence>
<evidence type="ECO:0000313" key="2">
    <source>
        <dbReference type="EMBL" id="GAG39839.1"/>
    </source>
</evidence>
<feature type="non-terminal residue" evidence="2">
    <location>
        <position position="1"/>
    </location>
</feature>
<gene>
    <name evidence="2" type="ORF">S01H1_65798</name>
</gene>